<accession>I0HI94</accession>
<reference evidence="1 2" key="1">
    <citation type="submission" date="2012-02" db="EMBL/GenBank/DDBJ databases">
        <title>Complete genome sequence of Actinoplanes missouriensis 431 (= NBRC 102363).</title>
        <authorList>
            <person name="Ohnishi Y."/>
            <person name="Ishikawa J."/>
            <person name="Sekine M."/>
            <person name="Hosoyama A."/>
            <person name="Harada T."/>
            <person name="Narita H."/>
            <person name="Hata T."/>
            <person name="Konno Y."/>
            <person name="Tutikane K."/>
            <person name="Fujita N."/>
            <person name="Horinouchi S."/>
            <person name="Hayakawa M."/>
        </authorList>
    </citation>
    <scope>NUCLEOTIDE SEQUENCE [LARGE SCALE GENOMIC DNA]</scope>
    <source>
        <strain evidence="2">ATCC 14538 / DSM 43046 / CBS 188.64 / JCM 3121 / NBRC 102363 / NCIMB 12654 / NRRL B-3342 / UNCC 431</strain>
    </source>
</reference>
<name>I0HI94_ACTM4</name>
<dbReference type="Proteomes" id="UP000007882">
    <property type="component" value="Chromosome"/>
</dbReference>
<dbReference type="eggNOG" id="ENOG50338Q6">
    <property type="taxonomic scope" value="Bacteria"/>
</dbReference>
<gene>
    <name evidence="1" type="ordered locus">AMIS_75110</name>
</gene>
<dbReference type="KEGG" id="ams:AMIS_75110"/>
<organism evidence="1 2">
    <name type="scientific">Actinoplanes missouriensis (strain ATCC 14538 / DSM 43046 / CBS 188.64 / JCM 3121 / NBRC 102363 / NCIMB 12654 / NRRL B-3342 / UNCC 431)</name>
    <dbReference type="NCBI Taxonomy" id="512565"/>
    <lineage>
        <taxon>Bacteria</taxon>
        <taxon>Bacillati</taxon>
        <taxon>Actinomycetota</taxon>
        <taxon>Actinomycetes</taxon>
        <taxon>Micromonosporales</taxon>
        <taxon>Micromonosporaceae</taxon>
        <taxon>Actinoplanes</taxon>
    </lineage>
</organism>
<dbReference type="HOGENOM" id="CLU_1776449_0_0_11"/>
<dbReference type="OrthoDB" id="2590919at2"/>
<dbReference type="EMBL" id="AP012319">
    <property type="protein sequence ID" value="BAL92731.1"/>
    <property type="molecule type" value="Genomic_DNA"/>
</dbReference>
<dbReference type="PATRIC" id="fig|512565.3.peg.7521"/>
<dbReference type="RefSeq" id="WP_014447615.1">
    <property type="nucleotide sequence ID" value="NC_017093.1"/>
</dbReference>
<dbReference type="AlphaFoldDB" id="I0HI94"/>
<keyword evidence="2" id="KW-1185">Reference proteome</keyword>
<proteinExistence type="predicted"/>
<sequence>MTELLTLRGVVEAPPDQVAAVLLDVRPGGRSPFATEGSIEESDGDEFVVVRDGSRITVTVDRAARSVTQQGEWWYRGVTAVEPDPRGAQVVHRIYNVAPGHGWAVRMISRGPLRAAPAAFATHLEQLSRALGAVAWVEDD</sequence>
<dbReference type="STRING" id="512565.AMIS_75110"/>
<evidence type="ECO:0000313" key="1">
    <source>
        <dbReference type="EMBL" id="BAL92731.1"/>
    </source>
</evidence>
<evidence type="ECO:0008006" key="3">
    <source>
        <dbReference type="Google" id="ProtNLM"/>
    </source>
</evidence>
<evidence type="ECO:0000313" key="2">
    <source>
        <dbReference type="Proteomes" id="UP000007882"/>
    </source>
</evidence>
<protein>
    <recommendedName>
        <fullName evidence="3">Polyketide cyclase/dehydrase</fullName>
    </recommendedName>
</protein>